<keyword evidence="2" id="KW-1185">Reference proteome</keyword>
<name>A0A8T4IY72_9ACTN</name>
<evidence type="ECO:0000313" key="1">
    <source>
        <dbReference type="EMBL" id="MBR7676655.1"/>
    </source>
</evidence>
<evidence type="ECO:0000313" key="2">
    <source>
        <dbReference type="Proteomes" id="UP000675554"/>
    </source>
</evidence>
<protein>
    <recommendedName>
        <fullName evidence="3">Sugar kinase</fullName>
    </recommendedName>
</protein>
<dbReference type="EMBL" id="JAGSMN010000711">
    <property type="protein sequence ID" value="MBR7676655.1"/>
    <property type="molecule type" value="Genomic_DNA"/>
</dbReference>
<proteinExistence type="predicted"/>
<reference evidence="1" key="1">
    <citation type="submission" date="2021-04" db="EMBL/GenBank/DDBJ databases">
        <title>Sequencing of actinobacteria type strains.</title>
        <authorList>
            <person name="Nguyen G.-S."/>
            <person name="Wentzel A."/>
        </authorList>
    </citation>
    <scope>NUCLEOTIDE SEQUENCE</scope>
    <source>
        <strain evidence="1">DSM 42095</strain>
    </source>
</reference>
<sequence length="180" mass="20250">MSRAPQRPPHLPRHRVLTLLIVVLLIAIPAGYLVISAFQSRDSGEDKERSAGATSLTYQWPSKVQRRIYDVPIPPLSTRVGFYEENAWDTSSLWVQFRNSDRRLSQFLADLGTSTSALEKGRVTISDKRAEKVGWDLDEEGHTFAGTTVEQSGDQPDLAITVDTTFENRPRVYVVSKAEF</sequence>
<dbReference type="AlphaFoldDB" id="A0A8T4IY72"/>
<organism evidence="1 2">
    <name type="scientific">Streptomyces daliensis</name>
    <dbReference type="NCBI Taxonomy" id="299421"/>
    <lineage>
        <taxon>Bacteria</taxon>
        <taxon>Bacillati</taxon>
        <taxon>Actinomycetota</taxon>
        <taxon>Actinomycetes</taxon>
        <taxon>Kitasatosporales</taxon>
        <taxon>Streptomycetaceae</taxon>
        <taxon>Streptomyces</taxon>
    </lineage>
</organism>
<accession>A0A8T4IY72</accession>
<dbReference type="Proteomes" id="UP000675554">
    <property type="component" value="Unassembled WGS sequence"/>
</dbReference>
<gene>
    <name evidence="1" type="ORF">KDA82_27345</name>
</gene>
<comment type="caution">
    <text evidence="1">The sequence shown here is derived from an EMBL/GenBank/DDBJ whole genome shotgun (WGS) entry which is preliminary data.</text>
</comment>
<evidence type="ECO:0008006" key="3">
    <source>
        <dbReference type="Google" id="ProtNLM"/>
    </source>
</evidence>